<keyword evidence="2 6" id="KW-0812">Transmembrane</keyword>
<feature type="transmembrane region" description="Helical" evidence="6">
    <location>
        <begin position="477"/>
        <end position="501"/>
    </location>
</feature>
<dbReference type="OrthoDB" id="3623638at2759"/>
<sequence length="841" mass="92160">MAEKISESDHVERAASRSPSTSGKEKNVKFNKQGIALFPHPSDDPRDPLNWSSGKKAALTMAIMMSGFATAMQSVTNISGYAPQAKLYRQSVVNLTYSIAVCMIGLAFGAYLLFPLSTRFGKCWLLFWGVISTMAMNIWSAAMTESDDYGAFMASRVFAGIFGASVSILGPQFLCEIFFLHDRGKIIGVYYGTIMFGIGCAPSFSSYIVYFTSWTVQFWYQVGLHGVCAILVFLFVEETGWHREGGPQWPAQPQGWWAKRQKLYFSVRGFHVSPYLTPSEERKAAIRPLLVTFSPIMVLGGFVVAVTMGWVLAIQTFIAIYLMTPEFAGGYSFTAKGVATFMFCNWVGVIASQVYAAGVCDRLPLIICRRFYNGVWHPEVRLHAIWPIMIIYPIGLGLFGAGLQEQWHHMSLAVCVAISQFSGAAGLGIVSNYLFEALGSHVANEVAIAVSCYRLVLGFFSIFFLTPWGDAVGPRWVFGTQAFLQVAAGGVILFIVNFGSWTPSSVGSVTPVMEQIKNLATQDLPGVVLPTWNIYAPLLKANAAAITSTPAQTYSYGGHERQKLDLYTPPNLSPEKSKHKVLVFVYGGGFIQGDRIIPLPAFNKLAYANVGAFFANNYGFSVIVPDYRRINDAGEPKFPSGGEDLEKTLGWISQNEDKLGAPVGSEIEIYIIGNSAGGAHTATFLLHPDFKATRHKLTTGGAGQPNLRGIIFLSVPFQFPPHLASIVGTYFGSEPDALAKKSPLGLLRSLDVSDQTPEFIEAGIPTLLLTAELDSQEFHSSRDNFVTEWKEKLQTKFGNKARLDIASIEGHNHISPPLALAIGISEEEEWGHKVAEWVVEN</sequence>
<dbReference type="InterPro" id="IPR049492">
    <property type="entry name" value="BD-FAE-like_dom"/>
</dbReference>
<dbReference type="InterPro" id="IPR011701">
    <property type="entry name" value="MFS"/>
</dbReference>
<feature type="transmembrane region" description="Helical" evidence="6">
    <location>
        <begin position="187"/>
        <end position="212"/>
    </location>
</feature>
<feature type="transmembrane region" description="Helical" evidence="6">
    <location>
        <begin position="95"/>
        <end position="116"/>
    </location>
</feature>
<dbReference type="SUPFAM" id="SSF103473">
    <property type="entry name" value="MFS general substrate transporter"/>
    <property type="match status" value="1"/>
</dbReference>
<feature type="domain" description="BD-FAE-like" evidence="7">
    <location>
        <begin position="564"/>
        <end position="683"/>
    </location>
</feature>
<feature type="transmembrane region" description="Helical" evidence="6">
    <location>
        <begin position="57"/>
        <end position="75"/>
    </location>
</feature>
<evidence type="ECO:0000313" key="9">
    <source>
        <dbReference type="Proteomes" id="UP000237631"/>
    </source>
</evidence>
<feature type="transmembrane region" description="Helical" evidence="6">
    <location>
        <begin position="123"/>
        <end position="142"/>
    </location>
</feature>
<dbReference type="PANTHER" id="PTHR23502:SF187">
    <property type="entry name" value="TRANSPORTER, PUTATIVE (AFU_ORTHOLOGUE AFUA_2G17840)-RELATED"/>
    <property type="match status" value="1"/>
</dbReference>
<keyword evidence="9" id="KW-1185">Reference proteome</keyword>
<feature type="transmembrane region" description="Helical" evidence="6">
    <location>
        <begin position="446"/>
        <end position="465"/>
    </location>
</feature>
<feature type="region of interest" description="Disordered" evidence="5">
    <location>
        <begin position="1"/>
        <end position="27"/>
    </location>
</feature>
<dbReference type="Gene3D" id="1.20.1250.20">
    <property type="entry name" value="MFS general substrate transporter like domains"/>
    <property type="match status" value="1"/>
</dbReference>
<dbReference type="InterPro" id="IPR036259">
    <property type="entry name" value="MFS_trans_sf"/>
</dbReference>
<dbReference type="AlphaFoldDB" id="A0A2S6BTR2"/>
<dbReference type="Pfam" id="PF07690">
    <property type="entry name" value="MFS_1"/>
    <property type="match status" value="1"/>
</dbReference>
<comment type="subcellular location">
    <subcellularLocation>
        <location evidence="1">Membrane</location>
        <topology evidence="1">Multi-pass membrane protein</topology>
    </subcellularLocation>
</comment>
<evidence type="ECO:0000256" key="3">
    <source>
        <dbReference type="ARBA" id="ARBA00022989"/>
    </source>
</evidence>
<dbReference type="InterPro" id="IPR029058">
    <property type="entry name" value="AB_hydrolase_fold"/>
</dbReference>
<dbReference type="Gene3D" id="3.40.50.1820">
    <property type="entry name" value="alpha/beta hydrolase"/>
    <property type="match status" value="1"/>
</dbReference>
<evidence type="ECO:0000256" key="6">
    <source>
        <dbReference type="SAM" id="Phobius"/>
    </source>
</evidence>
<evidence type="ECO:0000256" key="2">
    <source>
        <dbReference type="ARBA" id="ARBA00022692"/>
    </source>
</evidence>
<evidence type="ECO:0000256" key="1">
    <source>
        <dbReference type="ARBA" id="ARBA00004141"/>
    </source>
</evidence>
<gene>
    <name evidence="8" type="ORF">CBER1_07101</name>
</gene>
<reference evidence="9" key="1">
    <citation type="journal article" date="2017" name="bioRxiv">
        <title>Conservation of a gene cluster reveals novel cercosporin biosynthetic mechanisms and extends production to the genus Colletotrichum.</title>
        <authorList>
            <person name="de Jonge R."/>
            <person name="Ebert M.K."/>
            <person name="Huitt-Roehl C.R."/>
            <person name="Pal P."/>
            <person name="Suttle J.C."/>
            <person name="Spanner R.E."/>
            <person name="Neubauer J.D."/>
            <person name="Jurick W.M.II."/>
            <person name="Stott K.A."/>
            <person name="Secor G.A."/>
            <person name="Thomma B.P.H.J."/>
            <person name="Van de Peer Y."/>
            <person name="Townsend C.A."/>
            <person name="Bolton M.D."/>
        </authorList>
    </citation>
    <scope>NUCLEOTIDE SEQUENCE [LARGE SCALE GENOMIC DNA]</scope>
    <source>
        <strain evidence="9">CBS538.71</strain>
    </source>
</reference>
<dbReference type="EMBL" id="PNEN01001773">
    <property type="protein sequence ID" value="PPJ50857.1"/>
    <property type="molecule type" value="Genomic_DNA"/>
</dbReference>
<keyword evidence="3 6" id="KW-1133">Transmembrane helix</keyword>
<feature type="transmembrane region" description="Helical" evidence="6">
    <location>
        <begin position="218"/>
        <end position="236"/>
    </location>
</feature>
<evidence type="ECO:0000259" key="7">
    <source>
        <dbReference type="Pfam" id="PF20434"/>
    </source>
</evidence>
<protein>
    <recommendedName>
        <fullName evidence="7">BD-FAE-like domain-containing protein</fullName>
    </recommendedName>
</protein>
<evidence type="ECO:0000256" key="5">
    <source>
        <dbReference type="SAM" id="MobiDB-lite"/>
    </source>
</evidence>
<dbReference type="Proteomes" id="UP000237631">
    <property type="component" value="Unassembled WGS sequence"/>
</dbReference>
<dbReference type="PANTHER" id="PTHR23502">
    <property type="entry name" value="MAJOR FACILITATOR SUPERFAMILY"/>
    <property type="match status" value="1"/>
</dbReference>
<dbReference type="STRING" id="357750.A0A2S6BTR2"/>
<dbReference type="GO" id="GO:0005886">
    <property type="term" value="C:plasma membrane"/>
    <property type="evidence" value="ECO:0007669"/>
    <property type="project" value="TreeGrafter"/>
</dbReference>
<dbReference type="SUPFAM" id="SSF53474">
    <property type="entry name" value="alpha/beta-Hydrolases"/>
    <property type="match status" value="1"/>
</dbReference>
<accession>A0A2S6BTR2</accession>
<evidence type="ECO:0000313" key="8">
    <source>
        <dbReference type="EMBL" id="PPJ50857.1"/>
    </source>
</evidence>
<dbReference type="GO" id="GO:0022857">
    <property type="term" value="F:transmembrane transporter activity"/>
    <property type="evidence" value="ECO:0007669"/>
    <property type="project" value="InterPro"/>
</dbReference>
<feature type="compositionally biased region" description="Basic and acidic residues" evidence="5">
    <location>
        <begin position="1"/>
        <end position="15"/>
    </location>
</feature>
<name>A0A2S6BTR2_9PEZI</name>
<feature type="transmembrane region" description="Helical" evidence="6">
    <location>
        <begin position="289"/>
        <end position="322"/>
    </location>
</feature>
<organism evidence="8 9">
    <name type="scientific">Cercospora berteroae</name>
    <dbReference type="NCBI Taxonomy" id="357750"/>
    <lineage>
        <taxon>Eukaryota</taxon>
        <taxon>Fungi</taxon>
        <taxon>Dikarya</taxon>
        <taxon>Ascomycota</taxon>
        <taxon>Pezizomycotina</taxon>
        <taxon>Dothideomycetes</taxon>
        <taxon>Dothideomycetidae</taxon>
        <taxon>Mycosphaerellales</taxon>
        <taxon>Mycosphaerellaceae</taxon>
        <taxon>Cercospora</taxon>
    </lineage>
</organism>
<proteinExistence type="predicted"/>
<dbReference type="Pfam" id="PF20434">
    <property type="entry name" value="BD-FAE"/>
    <property type="match status" value="1"/>
</dbReference>
<keyword evidence="4 6" id="KW-0472">Membrane</keyword>
<feature type="transmembrane region" description="Helical" evidence="6">
    <location>
        <begin position="384"/>
        <end position="403"/>
    </location>
</feature>
<feature type="transmembrane region" description="Helical" evidence="6">
    <location>
        <begin position="157"/>
        <end position="180"/>
    </location>
</feature>
<feature type="transmembrane region" description="Helical" evidence="6">
    <location>
        <begin position="410"/>
        <end position="434"/>
    </location>
</feature>
<evidence type="ECO:0000256" key="4">
    <source>
        <dbReference type="ARBA" id="ARBA00023136"/>
    </source>
</evidence>
<comment type="caution">
    <text evidence="8">The sequence shown here is derived from an EMBL/GenBank/DDBJ whole genome shotgun (WGS) entry which is preliminary data.</text>
</comment>